<evidence type="ECO:0000313" key="1">
    <source>
        <dbReference type="EMBL" id="SHO59565.1"/>
    </source>
</evidence>
<evidence type="ECO:0000313" key="2">
    <source>
        <dbReference type="Proteomes" id="UP000184609"/>
    </source>
</evidence>
<dbReference type="Pfam" id="PF26622">
    <property type="entry name" value="DUF8199"/>
    <property type="match status" value="1"/>
</dbReference>
<name>A0A1M7Z3Y5_9BACT</name>
<sequence>MVLFSSVGMAKTTHICMGEEMESALGFVATHLDCGMETSSSHSNEDGKAHLEKSKCCENQSQQIQLDDETSLKKQQSQLDFNFAVAFVQVFIFGLDQESDADPTFSPYYSPPLDQDLCVLHQSFLI</sequence>
<protein>
    <submittedName>
        <fullName evidence="1">Uncharacterized protein</fullName>
    </submittedName>
</protein>
<reference evidence="2" key="1">
    <citation type="submission" date="2016-12" db="EMBL/GenBank/DDBJ databases">
        <authorList>
            <person name="Varghese N."/>
            <person name="Submissions S."/>
        </authorList>
    </citation>
    <scope>NUCLEOTIDE SEQUENCE [LARGE SCALE GENOMIC DNA]</scope>
    <source>
        <strain evidence="2">DSM 25035</strain>
    </source>
</reference>
<dbReference type="AlphaFoldDB" id="A0A1M7Z3Y5"/>
<dbReference type="NCBIfam" id="NF047658">
    <property type="entry name" value="HYC_CC_PP"/>
    <property type="match status" value="1"/>
</dbReference>
<dbReference type="InterPro" id="IPR058060">
    <property type="entry name" value="HYC_CC_PP"/>
</dbReference>
<gene>
    <name evidence="1" type="ORF">SAMN04488108_0203</name>
</gene>
<proteinExistence type="predicted"/>
<dbReference type="InterPro" id="IPR058512">
    <property type="entry name" value="DUF8199"/>
</dbReference>
<dbReference type="EMBL" id="FRXN01000001">
    <property type="protein sequence ID" value="SHO59565.1"/>
    <property type="molecule type" value="Genomic_DNA"/>
</dbReference>
<dbReference type="STRING" id="1073327.SAMN04488108_0203"/>
<dbReference type="Proteomes" id="UP000184609">
    <property type="component" value="Unassembled WGS sequence"/>
</dbReference>
<keyword evidence="2" id="KW-1185">Reference proteome</keyword>
<accession>A0A1M7Z3Y5</accession>
<organism evidence="1 2">
    <name type="scientific">Algoriphagus zhangzhouensis</name>
    <dbReference type="NCBI Taxonomy" id="1073327"/>
    <lineage>
        <taxon>Bacteria</taxon>
        <taxon>Pseudomonadati</taxon>
        <taxon>Bacteroidota</taxon>
        <taxon>Cytophagia</taxon>
        <taxon>Cytophagales</taxon>
        <taxon>Cyclobacteriaceae</taxon>
        <taxon>Algoriphagus</taxon>
    </lineage>
</organism>